<dbReference type="InParanoid" id="A0A165QUD2"/>
<feature type="region of interest" description="Disordered" evidence="1">
    <location>
        <begin position="549"/>
        <end position="571"/>
    </location>
</feature>
<name>A0A165QUD2_EXIGL</name>
<evidence type="ECO:0000313" key="4">
    <source>
        <dbReference type="Proteomes" id="UP000077266"/>
    </source>
</evidence>
<evidence type="ECO:0000313" key="3">
    <source>
        <dbReference type="EMBL" id="KZW04083.1"/>
    </source>
</evidence>
<dbReference type="InterPro" id="IPR059025">
    <property type="entry name" value="STB6_N"/>
</dbReference>
<proteinExistence type="predicted"/>
<dbReference type="OrthoDB" id="19806at2759"/>
<feature type="region of interest" description="Disordered" evidence="1">
    <location>
        <begin position="1"/>
        <end position="24"/>
    </location>
</feature>
<accession>A0A165QUD2</accession>
<dbReference type="Pfam" id="PF25995">
    <property type="entry name" value="STB6_N"/>
    <property type="match status" value="1"/>
</dbReference>
<keyword evidence="4" id="KW-1185">Reference proteome</keyword>
<feature type="domain" description="STB6-like N-terminal" evidence="2">
    <location>
        <begin position="75"/>
        <end position="214"/>
    </location>
</feature>
<evidence type="ECO:0000259" key="2">
    <source>
        <dbReference type="Pfam" id="PF25995"/>
    </source>
</evidence>
<dbReference type="PANTHER" id="PTHR31011">
    <property type="entry name" value="PROTEIN STB2-RELATED"/>
    <property type="match status" value="1"/>
</dbReference>
<feature type="region of interest" description="Disordered" evidence="1">
    <location>
        <begin position="615"/>
        <end position="638"/>
    </location>
</feature>
<dbReference type="GO" id="GO:0070822">
    <property type="term" value="C:Sin3-type complex"/>
    <property type="evidence" value="ECO:0007669"/>
    <property type="project" value="TreeGrafter"/>
</dbReference>
<dbReference type="STRING" id="1314781.A0A165QUD2"/>
<sequence length="942" mass="104914">MYSTPSSPSLAPARPELQRSFSNPNVPRRLIIPATRNSRVLNVFTSSHKHKPSTQARLTKGGRPHVSPQPEHAQPSSSTAQWVSELGRFDVVQALTEMDGYQVYAVEKWRGRGAEGSSSLCHGLHGQARTQGAISVTVLAPRADLSEHDAFAELEKAIQLFRKDGARPRETREGVIMVTSLATFRSDLNIVLIPDGNFLHMREQLYVNINLLRMGCSGRTVLNLANPTEATQERFRQLYHIPDSKRPIQESVLDLVQTVQSGLAIFGLYTHERDGLLCDRTIHSIQQWNTDVGGSVFQMELMERPLDPAVVSGLVTLITCIRNKLHIVNGAQGTPRDPFDEPTSFLHSLAQFTSTANSTLGRNAVAKAPVLTAALVAPINAAFDRARGADSYKIHRVVLSKLEGSRDALDIQPTIDLAKFTKFVADAPKEALPPSVRQLWTGYGGSKRPRRRTMDEGTAVKMDEPDMATLLKQQEEEVGDPADALSYPARPRRMKSFDMFSRNKHRRQGLDALNMGPVASPPPKGSGHSLLPALMITGQEELSAGEISPLGHTSATNLNLSDDDLSGGGGPGARLRVNPHIRDNIASWSGPSAGGRRVPPVLQHSYTLPALYETRLDEDQDDEEEKKQRGASDDENGTRVKFKQLRLATKLKRHLSFDDRTLLPDSARAERHQLMIDFQLAGEIMQLHVRQRHLAKLTVLLKNVTSSLSHTNSILKADVEAYRRTLAQIEVVAPKLLEYAAYESERSRQADTRMVQTSYRVRNAEPKIHEAVDDVHSKRSELWGARADRTTYRDRPDGFRILRNVQGHETLVDAHGRTESEAEEEAVLRGVDFFPFPRDADDGRGTWSFWPRTWRERAEDSALSPRTEEADEAGLEGARTQRAWWDWFSARRRIPSPPTHEPLVQGAPILAQKPQQPEHDLINFASEDEDDGYASAVEVQAN</sequence>
<feature type="compositionally biased region" description="Basic and acidic residues" evidence="1">
    <location>
        <begin position="625"/>
        <end position="638"/>
    </location>
</feature>
<organism evidence="3 4">
    <name type="scientific">Exidia glandulosa HHB12029</name>
    <dbReference type="NCBI Taxonomy" id="1314781"/>
    <lineage>
        <taxon>Eukaryota</taxon>
        <taxon>Fungi</taxon>
        <taxon>Dikarya</taxon>
        <taxon>Basidiomycota</taxon>
        <taxon>Agaricomycotina</taxon>
        <taxon>Agaricomycetes</taxon>
        <taxon>Auriculariales</taxon>
        <taxon>Exidiaceae</taxon>
        <taxon>Exidia</taxon>
    </lineage>
</organism>
<gene>
    <name evidence="3" type="ORF">EXIGLDRAFT_758383</name>
</gene>
<dbReference type="PANTHER" id="PTHR31011:SF2">
    <property type="entry name" value="PROTEIN STB2-RELATED"/>
    <property type="match status" value="1"/>
</dbReference>
<dbReference type="AlphaFoldDB" id="A0A165QUD2"/>
<reference evidence="3 4" key="1">
    <citation type="journal article" date="2016" name="Mol. Biol. Evol.">
        <title>Comparative Genomics of Early-Diverging Mushroom-Forming Fungi Provides Insights into the Origins of Lignocellulose Decay Capabilities.</title>
        <authorList>
            <person name="Nagy L.G."/>
            <person name="Riley R."/>
            <person name="Tritt A."/>
            <person name="Adam C."/>
            <person name="Daum C."/>
            <person name="Floudas D."/>
            <person name="Sun H."/>
            <person name="Yadav J.S."/>
            <person name="Pangilinan J."/>
            <person name="Larsson K.H."/>
            <person name="Matsuura K."/>
            <person name="Barry K."/>
            <person name="Labutti K."/>
            <person name="Kuo R."/>
            <person name="Ohm R.A."/>
            <person name="Bhattacharya S.S."/>
            <person name="Shirouzu T."/>
            <person name="Yoshinaga Y."/>
            <person name="Martin F.M."/>
            <person name="Grigoriev I.V."/>
            <person name="Hibbett D.S."/>
        </authorList>
    </citation>
    <scope>NUCLEOTIDE SEQUENCE [LARGE SCALE GENOMIC DNA]</scope>
    <source>
        <strain evidence="3 4">HHB12029</strain>
    </source>
</reference>
<dbReference type="InterPro" id="IPR038919">
    <property type="entry name" value="STB2/STB2"/>
</dbReference>
<dbReference type="Proteomes" id="UP000077266">
    <property type="component" value="Unassembled WGS sequence"/>
</dbReference>
<feature type="region of interest" description="Disordered" evidence="1">
    <location>
        <begin position="44"/>
        <end position="80"/>
    </location>
</feature>
<evidence type="ECO:0000256" key="1">
    <source>
        <dbReference type="SAM" id="MobiDB-lite"/>
    </source>
</evidence>
<dbReference type="EMBL" id="KV425882">
    <property type="protein sequence ID" value="KZW04083.1"/>
    <property type="molecule type" value="Genomic_DNA"/>
</dbReference>
<protein>
    <recommendedName>
        <fullName evidence="2">STB6-like N-terminal domain-containing protein</fullName>
    </recommendedName>
</protein>